<protein>
    <submittedName>
        <fullName evidence="2">Uncharacterized protein</fullName>
    </submittedName>
</protein>
<evidence type="ECO:0000313" key="2">
    <source>
        <dbReference type="EMBL" id="SFS03125.1"/>
    </source>
</evidence>
<dbReference type="Pfam" id="PF24020">
    <property type="entry name" value="DUF7333"/>
    <property type="match status" value="1"/>
</dbReference>
<feature type="transmembrane region" description="Helical" evidence="1">
    <location>
        <begin position="32"/>
        <end position="52"/>
    </location>
</feature>
<dbReference type="InterPro" id="IPR055757">
    <property type="entry name" value="DUF7333"/>
</dbReference>
<keyword evidence="1" id="KW-1133">Transmembrane helix</keyword>
<reference evidence="2 3" key="1">
    <citation type="submission" date="2016-10" db="EMBL/GenBank/DDBJ databases">
        <authorList>
            <person name="de Groot N.N."/>
        </authorList>
    </citation>
    <scope>NUCLEOTIDE SEQUENCE [LARGE SCALE GENOMIC DNA]</scope>
    <source>
        <strain evidence="2 3">CGMCC 1.10457</strain>
    </source>
</reference>
<organism evidence="2 3">
    <name type="scientific">Halomicrobium zhouii</name>
    <dbReference type="NCBI Taxonomy" id="767519"/>
    <lineage>
        <taxon>Archaea</taxon>
        <taxon>Methanobacteriati</taxon>
        <taxon>Methanobacteriota</taxon>
        <taxon>Stenosarchaea group</taxon>
        <taxon>Halobacteria</taxon>
        <taxon>Halobacteriales</taxon>
        <taxon>Haloarculaceae</taxon>
        <taxon>Halomicrobium</taxon>
    </lineage>
</organism>
<evidence type="ECO:0000313" key="3">
    <source>
        <dbReference type="Proteomes" id="UP000199062"/>
    </source>
</evidence>
<dbReference type="AlphaFoldDB" id="A0A1I6LI18"/>
<feature type="transmembrane region" description="Helical" evidence="1">
    <location>
        <begin position="7"/>
        <end position="26"/>
    </location>
</feature>
<gene>
    <name evidence="2" type="ORF">SAMN05216559_2740</name>
</gene>
<dbReference type="RefSeq" id="WP_089817052.1">
    <property type="nucleotide sequence ID" value="NZ_FOZK01000002.1"/>
</dbReference>
<name>A0A1I6LI18_9EURY</name>
<dbReference type="STRING" id="767519.SAMN05216559_2740"/>
<keyword evidence="1" id="KW-0472">Membrane</keyword>
<keyword evidence="3" id="KW-1185">Reference proteome</keyword>
<dbReference type="Proteomes" id="UP000199062">
    <property type="component" value="Unassembled WGS sequence"/>
</dbReference>
<accession>A0A1I6LI18</accession>
<proteinExistence type="predicted"/>
<dbReference type="EMBL" id="FOZK01000002">
    <property type="protein sequence ID" value="SFS03125.1"/>
    <property type="molecule type" value="Genomic_DNA"/>
</dbReference>
<keyword evidence="1" id="KW-0812">Transmembrane</keyword>
<sequence>MEFNTTVTGAVFVVLFAILAGGTLTSGMPTPITMMILPGLLVFMLLTLLLGVKHGEYRARGSQ</sequence>
<evidence type="ECO:0000256" key="1">
    <source>
        <dbReference type="SAM" id="Phobius"/>
    </source>
</evidence>
<dbReference type="OrthoDB" id="214577at2157"/>